<keyword evidence="1" id="KW-1133">Transmembrane helix</keyword>
<dbReference type="Pfam" id="PF03729">
    <property type="entry name" value="DUF308"/>
    <property type="match status" value="1"/>
</dbReference>
<feature type="transmembrane region" description="Helical" evidence="1">
    <location>
        <begin position="35"/>
        <end position="57"/>
    </location>
</feature>
<evidence type="ECO:0000313" key="2">
    <source>
        <dbReference type="EMBL" id="OEO31907.1"/>
    </source>
</evidence>
<comment type="caution">
    <text evidence="2">The sequence shown here is derived from an EMBL/GenBank/DDBJ whole genome shotgun (WGS) entry which is preliminary data.</text>
</comment>
<feature type="transmembrane region" description="Helical" evidence="1">
    <location>
        <begin position="92"/>
        <end position="109"/>
    </location>
</feature>
<sequence>MHQAVRKYALVYIAEAILLIVAGLLAMLYPLLSGAAIAVPLGWLLIATAALQGVALFGTRQMPHSSMQLLSIVIALLVGMLLLRNPSQAREVITLLVIVFLMVQGVARLTFGFTIRPFENWLWVVLSGVLGIALSLLLIASLPEPPVWVIALFVGLELIGEGGAMLALAWKVVVPRGAQPAPPSP</sequence>
<dbReference type="InterPro" id="IPR052712">
    <property type="entry name" value="Acid_resist_chaperone_HdeD"/>
</dbReference>
<keyword evidence="1" id="KW-0812">Transmembrane</keyword>
<accession>A0A1E5XTI2</accession>
<reference evidence="2 3" key="1">
    <citation type="journal article" date="2015" name="Genome Announc.">
        <title>Genome Assemblies of Three Soil-Associated Devosia species: D. insulae, D. limi, and D. soli.</title>
        <authorList>
            <person name="Hassan Y.I."/>
            <person name="Lepp D."/>
            <person name="Zhou T."/>
        </authorList>
    </citation>
    <scope>NUCLEOTIDE SEQUENCE [LARGE SCALE GENOMIC DNA]</scope>
    <source>
        <strain evidence="2 3">DS-56</strain>
    </source>
</reference>
<dbReference type="PANTHER" id="PTHR34989">
    <property type="entry name" value="PROTEIN HDED"/>
    <property type="match status" value="1"/>
</dbReference>
<feature type="transmembrane region" description="Helical" evidence="1">
    <location>
        <begin position="69"/>
        <end position="86"/>
    </location>
</feature>
<name>A0A1E5XTI2_9HYPH</name>
<dbReference type="PANTHER" id="PTHR34989:SF1">
    <property type="entry name" value="PROTEIN HDED"/>
    <property type="match status" value="1"/>
</dbReference>
<dbReference type="AlphaFoldDB" id="A0A1E5XTI2"/>
<evidence type="ECO:0000256" key="1">
    <source>
        <dbReference type="SAM" id="Phobius"/>
    </source>
</evidence>
<organism evidence="2 3">
    <name type="scientific">Devosia insulae DS-56</name>
    <dbReference type="NCBI Taxonomy" id="1116389"/>
    <lineage>
        <taxon>Bacteria</taxon>
        <taxon>Pseudomonadati</taxon>
        <taxon>Pseudomonadota</taxon>
        <taxon>Alphaproteobacteria</taxon>
        <taxon>Hyphomicrobiales</taxon>
        <taxon>Devosiaceae</taxon>
        <taxon>Devosia</taxon>
    </lineage>
</organism>
<feature type="transmembrane region" description="Helical" evidence="1">
    <location>
        <begin position="148"/>
        <end position="170"/>
    </location>
</feature>
<feature type="transmembrane region" description="Helical" evidence="1">
    <location>
        <begin position="121"/>
        <end position="142"/>
    </location>
</feature>
<proteinExistence type="predicted"/>
<evidence type="ECO:0008006" key="4">
    <source>
        <dbReference type="Google" id="ProtNLM"/>
    </source>
</evidence>
<protein>
    <recommendedName>
        <fullName evidence="4">HdeD</fullName>
    </recommendedName>
</protein>
<dbReference type="InterPro" id="IPR005325">
    <property type="entry name" value="DUF308_memb"/>
</dbReference>
<dbReference type="EMBL" id="LAJE02000114">
    <property type="protein sequence ID" value="OEO31907.1"/>
    <property type="molecule type" value="Genomic_DNA"/>
</dbReference>
<evidence type="ECO:0000313" key="3">
    <source>
        <dbReference type="Proteomes" id="UP000095463"/>
    </source>
</evidence>
<keyword evidence="1" id="KW-0472">Membrane</keyword>
<feature type="transmembrane region" description="Helical" evidence="1">
    <location>
        <begin position="9"/>
        <end position="29"/>
    </location>
</feature>
<dbReference type="Proteomes" id="UP000095463">
    <property type="component" value="Unassembled WGS sequence"/>
</dbReference>
<keyword evidence="3" id="KW-1185">Reference proteome</keyword>
<dbReference type="GO" id="GO:0005886">
    <property type="term" value="C:plasma membrane"/>
    <property type="evidence" value="ECO:0007669"/>
    <property type="project" value="TreeGrafter"/>
</dbReference>
<gene>
    <name evidence="2" type="ORF">VW23_014045</name>
</gene>